<accession>A0AAV7L5B1</accession>
<keyword evidence="2" id="KW-1185">Reference proteome</keyword>
<evidence type="ECO:0000313" key="1">
    <source>
        <dbReference type="EMBL" id="KAJ1083788.1"/>
    </source>
</evidence>
<protein>
    <submittedName>
        <fullName evidence="1">Uncharacterized protein</fullName>
    </submittedName>
</protein>
<gene>
    <name evidence="1" type="ORF">NDU88_003943</name>
</gene>
<evidence type="ECO:0000313" key="2">
    <source>
        <dbReference type="Proteomes" id="UP001066276"/>
    </source>
</evidence>
<dbReference type="Proteomes" id="UP001066276">
    <property type="component" value="Chromosome 12"/>
</dbReference>
<sequence>MRQYASPQARPVHTPSDGWRVHDAIVLRILQSVHKVANFFSPALCQLAYGLGQQVALVVLTGSTSVR</sequence>
<comment type="caution">
    <text evidence="1">The sequence shown here is derived from an EMBL/GenBank/DDBJ whole genome shotgun (WGS) entry which is preliminary data.</text>
</comment>
<dbReference type="EMBL" id="JANPWB010000016">
    <property type="protein sequence ID" value="KAJ1083788.1"/>
    <property type="molecule type" value="Genomic_DNA"/>
</dbReference>
<reference evidence="1" key="1">
    <citation type="journal article" date="2022" name="bioRxiv">
        <title>Sequencing and chromosome-scale assembly of the giantPleurodeles waltlgenome.</title>
        <authorList>
            <person name="Brown T."/>
            <person name="Elewa A."/>
            <person name="Iarovenko S."/>
            <person name="Subramanian E."/>
            <person name="Araus A.J."/>
            <person name="Petzold A."/>
            <person name="Susuki M."/>
            <person name="Suzuki K.-i.T."/>
            <person name="Hayashi T."/>
            <person name="Toyoda A."/>
            <person name="Oliveira C."/>
            <person name="Osipova E."/>
            <person name="Leigh N.D."/>
            <person name="Simon A."/>
            <person name="Yun M.H."/>
        </authorList>
    </citation>
    <scope>NUCLEOTIDE SEQUENCE</scope>
    <source>
        <strain evidence="1">20211129_DDA</strain>
        <tissue evidence="1">Liver</tissue>
    </source>
</reference>
<proteinExistence type="predicted"/>
<organism evidence="1 2">
    <name type="scientific">Pleurodeles waltl</name>
    <name type="common">Iberian ribbed newt</name>
    <dbReference type="NCBI Taxonomy" id="8319"/>
    <lineage>
        <taxon>Eukaryota</taxon>
        <taxon>Metazoa</taxon>
        <taxon>Chordata</taxon>
        <taxon>Craniata</taxon>
        <taxon>Vertebrata</taxon>
        <taxon>Euteleostomi</taxon>
        <taxon>Amphibia</taxon>
        <taxon>Batrachia</taxon>
        <taxon>Caudata</taxon>
        <taxon>Salamandroidea</taxon>
        <taxon>Salamandridae</taxon>
        <taxon>Pleurodelinae</taxon>
        <taxon>Pleurodeles</taxon>
    </lineage>
</organism>
<dbReference type="AlphaFoldDB" id="A0AAV7L5B1"/>
<name>A0AAV7L5B1_PLEWA</name>